<dbReference type="SMART" id="SM00899">
    <property type="entry name" value="FeoA"/>
    <property type="match status" value="1"/>
</dbReference>
<dbReference type="GO" id="GO:0046914">
    <property type="term" value="F:transition metal ion binding"/>
    <property type="evidence" value="ECO:0007669"/>
    <property type="project" value="InterPro"/>
</dbReference>
<reference evidence="3 4" key="1">
    <citation type="submission" date="2018-11" db="EMBL/GenBank/DDBJ databases">
        <title>Sequencing the genomes of 1000 actinobacteria strains.</title>
        <authorList>
            <person name="Klenk H.-P."/>
        </authorList>
    </citation>
    <scope>NUCLEOTIDE SEQUENCE [LARGE SCALE GENOMIC DNA]</scope>
    <source>
        <strain evidence="3 4">DSM 13521</strain>
    </source>
</reference>
<protein>
    <submittedName>
        <fullName evidence="3">Fe2+ transport system protein FeoA</fullName>
    </submittedName>
</protein>
<comment type="caution">
    <text evidence="3">The sequence shown here is derived from an EMBL/GenBank/DDBJ whole genome shotgun (WGS) entry which is preliminary data.</text>
</comment>
<dbReference type="Gene3D" id="2.30.30.90">
    <property type="match status" value="1"/>
</dbReference>
<evidence type="ECO:0000259" key="2">
    <source>
        <dbReference type="SMART" id="SM00899"/>
    </source>
</evidence>
<evidence type="ECO:0000256" key="1">
    <source>
        <dbReference type="ARBA" id="ARBA00023004"/>
    </source>
</evidence>
<dbReference type="AlphaFoldDB" id="A0A3N2D9G1"/>
<keyword evidence="4" id="KW-1185">Reference proteome</keyword>
<dbReference type="Proteomes" id="UP000275356">
    <property type="component" value="Unassembled WGS sequence"/>
</dbReference>
<organism evidence="3 4">
    <name type="scientific">Salana multivorans</name>
    <dbReference type="NCBI Taxonomy" id="120377"/>
    <lineage>
        <taxon>Bacteria</taxon>
        <taxon>Bacillati</taxon>
        <taxon>Actinomycetota</taxon>
        <taxon>Actinomycetes</taxon>
        <taxon>Micrococcales</taxon>
        <taxon>Beutenbergiaceae</taxon>
        <taxon>Salana</taxon>
    </lineage>
</organism>
<evidence type="ECO:0000313" key="3">
    <source>
        <dbReference type="EMBL" id="ROR96427.1"/>
    </source>
</evidence>
<dbReference type="Pfam" id="PF04023">
    <property type="entry name" value="FeoA"/>
    <property type="match status" value="1"/>
</dbReference>
<dbReference type="SUPFAM" id="SSF50037">
    <property type="entry name" value="C-terminal domain of transcriptional repressors"/>
    <property type="match status" value="1"/>
</dbReference>
<dbReference type="OrthoDB" id="4420166at2"/>
<gene>
    <name evidence="3" type="ORF">EDD28_1011</name>
</gene>
<evidence type="ECO:0000313" key="4">
    <source>
        <dbReference type="Proteomes" id="UP000275356"/>
    </source>
</evidence>
<accession>A0A3N2D9G1</accession>
<dbReference type="InterPro" id="IPR008988">
    <property type="entry name" value="Transcriptional_repressor_C"/>
</dbReference>
<proteinExistence type="predicted"/>
<dbReference type="InterPro" id="IPR038157">
    <property type="entry name" value="FeoA_core_dom"/>
</dbReference>
<keyword evidence="1" id="KW-0408">Iron</keyword>
<name>A0A3N2D9G1_9MICO</name>
<dbReference type="InterPro" id="IPR007167">
    <property type="entry name" value="Fe-transptr_FeoA-like"/>
</dbReference>
<dbReference type="EMBL" id="RKHQ01000001">
    <property type="protein sequence ID" value="ROR96427.1"/>
    <property type="molecule type" value="Genomic_DNA"/>
</dbReference>
<feature type="domain" description="Ferrous iron transporter FeoA-like" evidence="2">
    <location>
        <begin position="13"/>
        <end position="92"/>
    </location>
</feature>
<sequence length="98" mass="10254">MRAGSPNAYVDDVNLTELPPRTRAVVTGIDLAAAAARGAGSDLALRYRELGLRAGAAIEVTHVAAFGGRVIALGADRFALDRTTCRRIQVEVRPGVPA</sequence>